<dbReference type="InterPro" id="IPR000182">
    <property type="entry name" value="GNAT_dom"/>
</dbReference>
<evidence type="ECO:0000313" key="2">
    <source>
        <dbReference type="EMBL" id="MFC4859465.1"/>
    </source>
</evidence>
<comment type="caution">
    <text evidence="2">The sequence shown here is derived from an EMBL/GenBank/DDBJ whole genome shotgun (WGS) entry which is preliminary data.</text>
</comment>
<dbReference type="EMBL" id="JBHSIS010000035">
    <property type="protein sequence ID" value="MFC4859465.1"/>
    <property type="molecule type" value="Genomic_DNA"/>
</dbReference>
<protein>
    <submittedName>
        <fullName evidence="2">GNAT family N-acetyltransferase</fullName>
        <ecNumber evidence="2">2.3.1.-</ecNumber>
    </submittedName>
</protein>
<organism evidence="2 3">
    <name type="scientific">Actinophytocola glycyrrhizae</name>
    <dbReference type="NCBI Taxonomy" id="2044873"/>
    <lineage>
        <taxon>Bacteria</taxon>
        <taxon>Bacillati</taxon>
        <taxon>Actinomycetota</taxon>
        <taxon>Actinomycetes</taxon>
        <taxon>Pseudonocardiales</taxon>
        <taxon>Pseudonocardiaceae</taxon>
    </lineage>
</organism>
<sequence length="295" mass="32624">MRLRADWLNRVLNVPYVPILGPAHPDQFTAEMFTDVFADIVTASRTSTALPFDKDRRWSPRKTDTVLIDEIVHRPDHTIIPTLSRRGGGTIKTFYYGHTPNLNDLRAATRHCCATYGAANGRVVWFDTAEATDVDRTRVLLKEFTHDDQPDEPSGSPIVGELDDYEPETAATFSDFAHAMADHGFAYLHQRRNAGHHDGPVLVSQDNGVIAGAIGPLTIMPDRTGGRMLLPQYFGVLPEHRGGGHGRALWHAAQRWGARHHADYQLLQARVGAASERLFLSEGLRSLGFTATVAA</sequence>
<dbReference type="PROSITE" id="PS51186">
    <property type="entry name" value="GNAT"/>
    <property type="match status" value="1"/>
</dbReference>
<keyword evidence="2" id="KW-0012">Acyltransferase</keyword>
<dbReference type="SUPFAM" id="SSF55729">
    <property type="entry name" value="Acyl-CoA N-acyltransferases (Nat)"/>
    <property type="match status" value="1"/>
</dbReference>
<accession>A0ABV9SGB8</accession>
<feature type="domain" description="N-acetyltransferase" evidence="1">
    <location>
        <begin position="160"/>
        <end position="295"/>
    </location>
</feature>
<keyword evidence="3" id="KW-1185">Reference proteome</keyword>
<dbReference type="RefSeq" id="WP_378062557.1">
    <property type="nucleotide sequence ID" value="NZ_JBHSIS010000035.1"/>
</dbReference>
<dbReference type="CDD" id="cd04301">
    <property type="entry name" value="NAT_SF"/>
    <property type="match status" value="1"/>
</dbReference>
<gene>
    <name evidence="2" type="ORF">ACFPCV_38735</name>
</gene>
<dbReference type="InterPro" id="IPR016181">
    <property type="entry name" value="Acyl_CoA_acyltransferase"/>
</dbReference>
<proteinExistence type="predicted"/>
<keyword evidence="2" id="KW-0808">Transferase</keyword>
<reference evidence="3" key="1">
    <citation type="journal article" date="2019" name="Int. J. Syst. Evol. Microbiol.">
        <title>The Global Catalogue of Microorganisms (GCM) 10K type strain sequencing project: providing services to taxonomists for standard genome sequencing and annotation.</title>
        <authorList>
            <consortium name="The Broad Institute Genomics Platform"/>
            <consortium name="The Broad Institute Genome Sequencing Center for Infectious Disease"/>
            <person name="Wu L."/>
            <person name="Ma J."/>
        </authorList>
    </citation>
    <scope>NUCLEOTIDE SEQUENCE [LARGE SCALE GENOMIC DNA]</scope>
    <source>
        <strain evidence="3">ZS-22-S1</strain>
    </source>
</reference>
<dbReference type="Proteomes" id="UP001595859">
    <property type="component" value="Unassembled WGS sequence"/>
</dbReference>
<evidence type="ECO:0000259" key="1">
    <source>
        <dbReference type="PROSITE" id="PS51186"/>
    </source>
</evidence>
<name>A0ABV9SGB8_9PSEU</name>
<evidence type="ECO:0000313" key="3">
    <source>
        <dbReference type="Proteomes" id="UP001595859"/>
    </source>
</evidence>
<dbReference type="GO" id="GO:0016746">
    <property type="term" value="F:acyltransferase activity"/>
    <property type="evidence" value="ECO:0007669"/>
    <property type="project" value="UniProtKB-KW"/>
</dbReference>
<dbReference type="EC" id="2.3.1.-" evidence="2"/>
<dbReference type="Pfam" id="PF00583">
    <property type="entry name" value="Acetyltransf_1"/>
    <property type="match status" value="1"/>
</dbReference>
<dbReference type="Gene3D" id="3.40.630.30">
    <property type="match status" value="1"/>
</dbReference>